<accession>A0A7Y1MVR6</accession>
<dbReference type="AlphaFoldDB" id="A0A7Y1MVR6"/>
<dbReference type="EMBL" id="JAAQYP010000089">
    <property type="protein sequence ID" value="NNA99261.1"/>
    <property type="molecule type" value="Genomic_DNA"/>
</dbReference>
<dbReference type="InterPro" id="IPR027410">
    <property type="entry name" value="TCP-1-like_intermed_sf"/>
</dbReference>
<evidence type="ECO:0000256" key="1">
    <source>
        <dbReference type="SAM" id="Phobius"/>
    </source>
</evidence>
<dbReference type="InterPro" id="IPR027413">
    <property type="entry name" value="GROEL-like_equatorial_sf"/>
</dbReference>
<feature type="transmembrane region" description="Helical" evidence="1">
    <location>
        <begin position="85"/>
        <end position="106"/>
    </location>
</feature>
<comment type="caution">
    <text evidence="2">The sequence shown here is derived from an EMBL/GenBank/DDBJ whole genome shotgun (WGS) entry which is preliminary data.</text>
</comment>
<organism evidence="2 3">
    <name type="scientific">Pseudomonas gessardii</name>
    <dbReference type="NCBI Taxonomy" id="78544"/>
    <lineage>
        <taxon>Bacteria</taxon>
        <taxon>Pseudomonadati</taxon>
        <taxon>Pseudomonadota</taxon>
        <taxon>Gammaproteobacteria</taxon>
        <taxon>Pseudomonadales</taxon>
        <taxon>Pseudomonadaceae</taxon>
        <taxon>Pseudomonas</taxon>
    </lineage>
</organism>
<evidence type="ECO:0000313" key="2">
    <source>
        <dbReference type="EMBL" id="NNA99261.1"/>
    </source>
</evidence>
<keyword evidence="1" id="KW-0812">Transmembrane</keyword>
<proteinExistence type="predicted"/>
<dbReference type="Gene3D" id="3.50.7.10">
    <property type="entry name" value="GroEL"/>
    <property type="match status" value="1"/>
</dbReference>
<evidence type="ECO:0000313" key="3">
    <source>
        <dbReference type="Proteomes" id="UP000542111"/>
    </source>
</evidence>
<dbReference type="InterPro" id="IPR027409">
    <property type="entry name" value="GroEL-like_apical_dom_sf"/>
</dbReference>
<dbReference type="RefSeq" id="WP_169899364.1">
    <property type="nucleotide sequence ID" value="NZ_JAAQYP010000089.1"/>
</dbReference>
<dbReference type="Gene3D" id="1.10.560.10">
    <property type="entry name" value="GroEL-like equatorial domain"/>
    <property type="match status" value="1"/>
</dbReference>
<protein>
    <submittedName>
        <fullName evidence="2">Uncharacterized protein</fullName>
    </submittedName>
</protein>
<dbReference type="Gene3D" id="3.30.260.10">
    <property type="entry name" value="TCP-1-like chaperonin intermediate domain"/>
    <property type="match status" value="1"/>
</dbReference>
<reference evidence="2 3" key="1">
    <citation type="journal article" date="2020" name="Front. Microbiol.">
        <title>Genetic Organization of the aprX-lipA2 Operon Affects the Proteolytic Potential of Pseudomonas Species in Milk.</title>
        <authorList>
            <person name="Maier C."/>
            <person name="Huptas C."/>
            <person name="von Neubeck M."/>
            <person name="Scherer S."/>
            <person name="Wenning M."/>
            <person name="Lucking G."/>
        </authorList>
    </citation>
    <scope>NUCLEOTIDE SEQUENCE [LARGE SCALE GENOMIC DNA]</scope>
    <source>
        <strain evidence="2 3">G4779</strain>
    </source>
</reference>
<gene>
    <name evidence="2" type="ORF">HBO33_29410</name>
</gene>
<name>A0A7Y1MVR6_9PSED</name>
<keyword evidence="1" id="KW-1133">Transmembrane helix</keyword>
<sequence length="199" mass="21443">MEPNQVIDALAEQVEDAKSRGLKEVSIESLEKYMAALRERVEKLSPLTEANTEFQRQATEHAFQDRQAMFRTVIDAGQAALKSSILVGGGAAAALLAFASSAWKALSPAGLELLGLTVFMLACGVVLAVIASGATYLSQGLYHDGMGKPHNCWEDRAGNALRYASLALVAISYGLYGWACWKVYRMMGSFSVDSYIPLG</sequence>
<feature type="transmembrane region" description="Helical" evidence="1">
    <location>
        <begin position="163"/>
        <end position="181"/>
    </location>
</feature>
<feature type="transmembrane region" description="Helical" evidence="1">
    <location>
        <begin position="113"/>
        <end position="137"/>
    </location>
</feature>
<keyword evidence="1" id="KW-0472">Membrane</keyword>
<dbReference type="Proteomes" id="UP000542111">
    <property type="component" value="Unassembled WGS sequence"/>
</dbReference>